<evidence type="ECO:0000256" key="1">
    <source>
        <dbReference type="ARBA" id="ARBA00022737"/>
    </source>
</evidence>
<keyword evidence="1" id="KW-0677">Repeat</keyword>
<keyword evidence="6" id="KW-1185">Reference proteome</keyword>
<dbReference type="EMBL" id="JBIMZQ010000025">
    <property type="protein sequence ID" value="KAL3664029.1"/>
    <property type="molecule type" value="Genomic_DNA"/>
</dbReference>
<organism evidence="5 6">
    <name type="scientific">Phytophthora oleae</name>
    <dbReference type="NCBI Taxonomy" id="2107226"/>
    <lineage>
        <taxon>Eukaryota</taxon>
        <taxon>Sar</taxon>
        <taxon>Stramenopiles</taxon>
        <taxon>Oomycota</taxon>
        <taxon>Peronosporomycetes</taxon>
        <taxon>Peronosporales</taxon>
        <taxon>Peronosporaceae</taxon>
        <taxon>Phytophthora</taxon>
    </lineage>
</organism>
<dbReference type="InterPro" id="IPR001680">
    <property type="entry name" value="WD40_rpt"/>
</dbReference>
<feature type="compositionally biased region" description="Basic and acidic residues" evidence="3">
    <location>
        <begin position="8"/>
        <end position="26"/>
    </location>
</feature>
<feature type="domain" description="Fibronectin type-III" evidence="4">
    <location>
        <begin position="613"/>
        <end position="714"/>
    </location>
</feature>
<dbReference type="SUPFAM" id="SSF50978">
    <property type="entry name" value="WD40 repeat-like"/>
    <property type="match status" value="1"/>
</dbReference>
<dbReference type="PROSITE" id="PS50853">
    <property type="entry name" value="FN3"/>
    <property type="match status" value="5"/>
</dbReference>
<dbReference type="Pfam" id="PF00400">
    <property type="entry name" value="WD40"/>
    <property type="match status" value="5"/>
</dbReference>
<dbReference type="Proteomes" id="UP001632037">
    <property type="component" value="Unassembled WGS sequence"/>
</dbReference>
<keyword evidence="2" id="KW-0853">WD repeat</keyword>
<dbReference type="PANTHER" id="PTHR13817:SF73">
    <property type="entry name" value="FIBRONECTIN TYPE-III DOMAIN-CONTAINING PROTEIN"/>
    <property type="match status" value="1"/>
</dbReference>
<evidence type="ECO:0000313" key="5">
    <source>
        <dbReference type="EMBL" id="KAL3664029.1"/>
    </source>
</evidence>
<dbReference type="InterPro" id="IPR013783">
    <property type="entry name" value="Ig-like_fold"/>
</dbReference>
<dbReference type="AlphaFoldDB" id="A0ABD3FEV1"/>
<sequence length="1227" mass="136553">MGKVSRRKQLDEQRKQFFASHGDDRSAKDRANAKAMLDALQKKLEDDALREDGFYFVNGKCVDSRRPRLTSGMKTRSFDTHRCSIADTAIVRVAKPSQREKSLVILFTFGLDCVSLWNLSNGKVLNSLDVSALHARSICGEAALFQQSGQDTLVFAFATHNKPIVHCFDYEKNTITPATTSLEKMASNYCLGHQQAITSMTFSHNGQFLATSSWDSTCMLWKVAALAKDEAPFSLTLLMALPVHEEGASCLAFTVDDTLLVTCGECIVKLWDLTDATGNNQIDDNSFTLSAQLQEWQEAIPFSFSIESSTNLFAFDESMTTLIGNHDWINFREKDEKISLLFPAQVESERNELVDIKQCIDRLVDEVDPNDDEFEKILKARERDKQGAESSESSRLNCEMDTHALSPEESARLKTQFRKMADFNFEKLFTPALSLSLDLNRDVDSIPAKLVTRISSLPQENHRLIRTFSKKTKGGTFSSHSSVISGCAVAQELDLVVTVAFDQSIRYWSLGEGVVLDAVFDAHDAPINCCALTSSTTCDLNVFEMLLATGGSDNLVKVWRRNEPKPVECIFSLAGHNDAIRSLTFDPRGVFLVSSSEDTTAIMWRVRPSSPDQPEIPTVAKVDRFSIDISWTEPLANGAKIRHYVVRTIQVSSFIGDGSDIVGIPDVEVPAKYLFKTIDNLQPGVKYTLQVAAVNQIGNSGFSTATEPIETLAFIPSRIERRVQHENQEATRITLSWTAPCPNGAAILSYTVQCRPENKVFVQLREVTIPVTDLKETYVLPAIPANSRRKGSVLKTPVSTTSPSTILSYTVDELWAGEVYQFAVAASNRCGLGQFSRVSEYVKMDCTAPDQPEKPEIVRVDKRQVDVQWTKPRCNGSEVLQYTLRWRQEVEDSQDTQEKTLSLLTRSIVGTKYTITGLDPGAPVQVWVSASNLVDNKLLTSSESLPSDSKATLCDVPDTPDVPELLDPSAHTLMVDWTPPKRNGLPIDDYNVALYSEETQFGVRVRQLSREFTLKSQDLTHPSENPTKVSFILRHLRGGTFYSATVSATNSLGTSGVSAACVPVQTNAPIEPEAVPDAPIVSDVTPTSAIVTWKLPEHDGGAALRSFHVEYTVQSVGRQEKVESGGDITVSRGLELNATFLKPHRVYRFRVASENRMGRARPSAWSEEVATPSLVEFTVTRYFAHRPVQEHDAARFIQRRYRVWKETTVAEARFTAALVEMLRHWHL</sequence>
<dbReference type="Pfam" id="PF00041">
    <property type="entry name" value="fn3"/>
    <property type="match status" value="5"/>
</dbReference>
<dbReference type="CDD" id="cd00063">
    <property type="entry name" value="FN3"/>
    <property type="match status" value="5"/>
</dbReference>
<evidence type="ECO:0000256" key="3">
    <source>
        <dbReference type="SAM" id="MobiDB-lite"/>
    </source>
</evidence>
<name>A0ABD3FEV1_9STRA</name>
<accession>A0ABD3FEV1</accession>
<dbReference type="Gene3D" id="2.60.40.10">
    <property type="entry name" value="Immunoglobulins"/>
    <property type="match status" value="5"/>
</dbReference>
<feature type="domain" description="Fibronectin type-III" evidence="4">
    <location>
        <begin position="851"/>
        <end position="959"/>
    </location>
</feature>
<feature type="domain" description="Fibronectin type-III" evidence="4">
    <location>
        <begin position="715"/>
        <end position="850"/>
    </location>
</feature>
<dbReference type="InterPro" id="IPR050964">
    <property type="entry name" value="Striated_Muscle_Regulatory"/>
</dbReference>
<feature type="repeat" description="WD" evidence="2">
    <location>
        <begin position="190"/>
        <end position="223"/>
    </location>
</feature>
<comment type="caution">
    <text evidence="5">The sequence shown here is derived from an EMBL/GenBank/DDBJ whole genome shotgun (WGS) entry which is preliminary data.</text>
</comment>
<dbReference type="PROSITE" id="PS50082">
    <property type="entry name" value="WD_REPEATS_2"/>
    <property type="match status" value="3"/>
</dbReference>
<protein>
    <recommendedName>
        <fullName evidence="4">Fibronectin type-III domain-containing protein</fullName>
    </recommendedName>
</protein>
<dbReference type="SUPFAM" id="SSF49265">
    <property type="entry name" value="Fibronectin type III"/>
    <property type="match status" value="3"/>
</dbReference>
<proteinExistence type="predicted"/>
<dbReference type="InterPro" id="IPR015943">
    <property type="entry name" value="WD40/YVTN_repeat-like_dom_sf"/>
</dbReference>
<feature type="domain" description="Fibronectin type-III" evidence="4">
    <location>
        <begin position="1075"/>
        <end position="1174"/>
    </location>
</feature>
<feature type="domain" description="Fibronectin type-III" evidence="4">
    <location>
        <begin position="960"/>
        <end position="1069"/>
    </location>
</feature>
<dbReference type="PROSITE" id="PS50294">
    <property type="entry name" value="WD_REPEATS_REGION"/>
    <property type="match status" value="2"/>
</dbReference>
<gene>
    <name evidence="5" type="ORF">V7S43_010914</name>
</gene>
<feature type="repeat" description="WD" evidence="2">
    <location>
        <begin position="573"/>
        <end position="607"/>
    </location>
</feature>
<feature type="region of interest" description="Disordered" evidence="3">
    <location>
        <begin position="1"/>
        <end position="26"/>
    </location>
</feature>
<evidence type="ECO:0000313" key="6">
    <source>
        <dbReference type="Proteomes" id="UP001632037"/>
    </source>
</evidence>
<dbReference type="InterPro" id="IPR036116">
    <property type="entry name" value="FN3_sf"/>
</dbReference>
<dbReference type="Gene3D" id="2.130.10.10">
    <property type="entry name" value="YVTN repeat-like/Quinoprotein amine dehydrogenase"/>
    <property type="match status" value="2"/>
</dbReference>
<dbReference type="PANTHER" id="PTHR13817">
    <property type="entry name" value="TITIN"/>
    <property type="match status" value="1"/>
</dbReference>
<dbReference type="InterPro" id="IPR003961">
    <property type="entry name" value="FN3_dom"/>
</dbReference>
<feature type="repeat" description="WD" evidence="2">
    <location>
        <begin position="477"/>
        <end position="518"/>
    </location>
</feature>
<evidence type="ECO:0000259" key="4">
    <source>
        <dbReference type="PROSITE" id="PS50853"/>
    </source>
</evidence>
<evidence type="ECO:0000256" key="2">
    <source>
        <dbReference type="PROSITE-ProRule" id="PRU00221"/>
    </source>
</evidence>
<reference evidence="5 6" key="1">
    <citation type="submission" date="2024-09" db="EMBL/GenBank/DDBJ databases">
        <title>Genome sequencing and assembly of Phytophthora oleae, isolate VK10A, causative agent of rot of olive drupes.</title>
        <authorList>
            <person name="Conti Taguali S."/>
            <person name="Riolo M."/>
            <person name="La Spada F."/>
            <person name="Cacciola S.O."/>
            <person name="Dionisio G."/>
        </authorList>
    </citation>
    <scope>NUCLEOTIDE SEQUENCE [LARGE SCALE GENOMIC DNA]</scope>
    <source>
        <strain evidence="5 6">VK10A</strain>
    </source>
</reference>
<dbReference type="SMART" id="SM00320">
    <property type="entry name" value="WD40"/>
    <property type="match status" value="5"/>
</dbReference>
<dbReference type="SMART" id="SM00060">
    <property type="entry name" value="FN3"/>
    <property type="match status" value="5"/>
</dbReference>
<dbReference type="InterPro" id="IPR036322">
    <property type="entry name" value="WD40_repeat_dom_sf"/>
</dbReference>